<dbReference type="PANTHER" id="PTHR11280:SF5">
    <property type="entry name" value="GLUCOSAMINE-6-PHOSPHATE ISOMERASE"/>
    <property type="match status" value="1"/>
</dbReference>
<feature type="region of interest" description="Disordered" evidence="3">
    <location>
        <begin position="280"/>
        <end position="307"/>
    </location>
</feature>
<evidence type="ECO:0000256" key="3">
    <source>
        <dbReference type="SAM" id="MobiDB-lite"/>
    </source>
</evidence>
<protein>
    <submittedName>
        <fullName evidence="5">Glucosamine-6-phosphate deaminase</fullName>
        <ecNumber evidence="5">3.5.99.6</ecNumber>
    </submittedName>
</protein>
<dbReference type="GO" id="GO:0006046">
    <property type="term" value="P:N-acetylglucosamine catabolic process"/>
    <property type="evidence" value="ECO:0007669"/>
    <property type="project" value="TreeGrafter"/>
</dbReference>
<dbReference type="EC" id="3.5.99.6" evidence="5"/>
<dbReference type="AlphaFoldDB" id="A0A927MQD0"/>
<reference evidence="5" key="1">
    <citation type="submission" date="2020-10" db="EMBL/GenBank/DDBJ databases">
        <title>Sequencing the genomes of 1000 actinobacteria strains.</title>
        <authorList>
            <person name="Klenk H.-P."/>
        </authorList>
    </citation>
    <scope>NUCLEOTIDE SEQUENCE</scope>
    <source>
        <strain evidence="5">DSM 45354</strain>
    </source>
</reference>
<dbReference type="GO" id="GO:0005737">
    <property type="term" value="C:cytoplasm"/>
    <property type="evidence" value="ECO:0007669"/>
    <property type="project" value="TreeGrafter"/>
</dbReference>
<dbReference type="GO" id="GO:0005975">
    <property type="term" value="P:carbohydrate metabolic process"/>
    <property type="evidence" value="ECO:0007669"/>
    <property type="project" value="InterPro"/>
</dbReference>
<dbReference type="Gene3D" id="3.40.50.1360">
    <property type="match status" value="1"/>
</dbReference>
<evidence type="ECO:0000313" key="6">
    <source>
        <dbReference type="Proteomes" id="UP000638648"/>
    </source>
</evidence>
<dbReference type="GO" id="GO:0006043">
    <property type="term" value="P:glucosamine catabolic process"/>
    <property type="evidence" value="ECO:0007669"/>
    <property type="project" value="TreeGrafter"/>
</dbReference>
<dbReference type="GO" id="GO:0019262">
    <property type="term" value="P:N-acetylneuraminate catabolic process"/>
    <property type="evidence" value="ECO:0007669"/>
    <property type="project" value="TreeGrafter"/>
</dbReference>
<accession>A0A927MQD0</accession>
<proteinExistence type="predicted"/>
<dbReference type="SUPFAM" id="SSF100950">
    <property type="entry name" value="NagB/RpiA/CoA transferase-like"/>
    <property type="match status" value="1"/>
</dbReference>
<dbReference type="PANTHER" id="PTHR11280">
    <property type="entry name" value="GLUCOSAMINE-6-PHOSPHATE ISOMERASE"/>
    <property type="match status" value="1"/>
</dbReference>
<feature type="compositionally biased region" description="Polar residues" evidence="3">
    <location>
        <begin position="282"/>
        <end position="307"/>
    </location>
</feature>
<name>A0A927MQD0_9ACTN</name>
<evidence type="ECO:0000256" key="1">
    <source>
        <dbReference type="ARBA" id="ARBA00022801"/>
    </source>
</evidence>
<feature type="domain" description="Glucosamine/galactosamine-6-phosphate isomerase" evidence="4">
    <location>
        <begin position="23"/>
        <end position="262"/>
    </location>
</feature>
<dbReference type="InterPro" id="IPR006148">
    <property type="entry name" value="Glc/Gal-6P_isomerase"/>
</dbReference>
<dbReference type="RefSeq" id="WP_337917521.1">
    <property type="nucleotide sequence ID" value="NZ_BAABJL010000030.1"/>
</dbReference>
<evidence type="ECO:0000313" key="5">
    <source>
        <dbReference type="EMBL" id="MBE1604956.1"/>
    </source>
</evidence>
<gene>
    <name evidence="5" type="ORF">HEB94_001804</name>
</gene>
<evidence type="ECO:0000259" key="4">
    <source>
        <dbReference type="Pfam" id="PF01182"/>
    </source>
</evidence>
<dbReference type="Proteomes" id="UP000638648">
    <property type="component" value="Unassembled WGS sequence"/>
</dbReference>
<evidence type="ECO:0000256" key="2">
    <source>
        <dbReference type="ARBA" id="ARBA00023277"/>
    </source>
</evidence>
<keyword evidence="2" id="KW-0119">Carbohydrate metabolism</keyword>
<dbReference type="Pfam" id="PF01182">
    <property type="entry name" value="Glucosamine_iso"/>
    <property type="match status" value="1"/>
</dbReference>
<feature type="region of interest" description="Disordered" evidence="3">
    <location>
        <begin position="1"/>
        <end position="22"/>
    </location>
</feature>
<comment type="caution">
    <text evidence="5">The sequence shown here is derived from an EMBL/GenBank/DDBJ whole genome shotgun (WGS) entry which is preliminary data.</text>
</comment>
<dbReference type="GO" id="GO:0004342">
    <property type="term" value="F:glucosamine-6-phosphate deaminase activity"/>
    <property type="evidence" value="ECO:0007669"/>
    <property type="project" value="UniProtKB-EC"/>
</dbReference>
<dbReference type="GO" id="GO:0042802">
    <property type="term" value="F:identical protein binding"/>
    <property type="evidence" value="ECO:0007669"/>
    <property type="project" value="TreeGrafter"/>
</dbReference>
<dbReference type="EMBL" id="JADBEM010000001">
    <property type="protein sequence ID" value="MBE1604956.1"/>
    <property type="molecule type" value="Genomic_DNA"/>
</dbReference>
<feature type="compositionally biased region" description="Basic and acidic residues" evidence="3">
    <location>
        <begin position="1"/>
        <end position="16"/>
    </location>
</feature>
<organism evidence="5 6">
    <name type="scientific">Actinopolymorpha pittospori</name>
    <dbReference type="NCBI Taxonomy" id="648752"/>
    <lineage>
        <taxon>Bacteria</taxon>
        <taxon>Bacillati</taxon>
        <taxon>Actinomycetota</taxon>
        <taxon>Actinomycetes</taxon>
        <taxon>Propionibacteriales</taxon>
        <taxon>Actinopolymorphaceae</taxon>
        <taxon>Actinopolymorpha</taxon>
    </lineage>
</organism>
<sequence>MAHAAREPERERRGARVEPTLFPDPTALGRALAVRIADGIETASGSGRRYLLGCPGGRSAMTTYAELAREVERRHLDLSGLVIVMMDEYVEPGPTPGTFAWVDAELAHSCRRFGREVIADPLSAAAGPGRGVSEEHLWVPDPAEPEEYERRLADAGGVDLFILASGASDGHVAFNPPGTPADAPTRVVPLAETTRRDNLVTFPHLRTLDRVPHHGVGVGVATIRRHSRSAVMVVLGADKAEAAARLAAADHYDPTWPATVLSECAAPDLYVDQAAAVRLPATQDSRTPNTSAGPEPTSLTAQGSEEN</sequence>
<dbReference type="InterPro" id="IPR037171">
    <property type="entry name" value="NagB/RpiA_transferase-like"/>
</dbReference>
<dbReference type="InterPro" id="IPR004547">
    <property type="entry name" value="Glucosamine6P_isomerase"/>
</dbReference>
<keyword evidence="6" id="KW-1185">Reference proteome</keyword>
<keyword evidence="1 5" id="KW-0378">Hydrolase</keyword>